<comment type="similarity">
    <text evidence="7">Belongs to the ThrE exporter (TC 2.A.79) family.</text>
</comment>
<proteinExistence type="inferred from homology"/>
<evidence type="ECO:0000256" key="3">
    <source>
        <dbReference type="ARBA" id="ARBA00022519"/>
    </source>
</evidence>
<dbReference type="STRING" id="474960.SAMN05216180_0006"/>
<dbReference type="Pfam" id="PF12821">
    <property type="entry name" value="ThrE_2"/>
    <property type="match status" value="1"/>
</dbReference>
<dbReference type="AlphaFoldDB" id="A0A1H7YEW5"/>
<accession>A0A1H7YEW5</accession>
<dbReference type="PANTHER" id="PTHR34390">
    <property type="entry name" value="UPF0442 PROTEIN YJJB-RELATED"/>
    <property type="match status" value="1"/>
</dbReference>
<evidence type="ECO:0000256" key="8">
    <source>
        <dbReference type="SAM" id="Phobius"/>
    </source>
</evidence>
<dbReference type="GO" id="GO:0015744">
    <property type="term" value="P:succinate transport"/>
    <property type="evidence" value="ECO:0007669"/>
    <property type="project" value="TreeGrafter"/>
</dbReference>
<evidence type="ECO:0000256" key="6">
    <source>
        <dbReference type="ARBA" id="ARBA00023136"/>
    </source>
</evidence>
<dbReference type="InterPro" id="IPR050539">
    <property type="entry name" value="ThrE_Dicarb/AminoAcid_Exp"/>
</dbReference>
<dbReference type="EMBL" id="FOCG01000001">
    <property type="protein sequence ID" value="SEM44752.1"/>
    <property type="molecule type" value="Genomic_DNA"/>
</dbReference>
<evidence type="ECO:0000259" key="9">
    <source>
        <dbReference type="Pfam" id="PF12821"/>
    </source>
</evidence>
<evidence type="ECO:0000256" key="1">
    <source>
        <dbReference type="ARBA" id="ARBA00004651"/>
    </source>
</evidence>
<reference evidence="10 11" key="1">
    <citation type="submission" date="2016-10" db="EMBL/GenBank/DDBJ databases">
        <authorList>
            <person name="de Groot N.N."/>
        </authorList>
    </citation>
    <scope>NUCLEOTIDE SEQUENCE [LARGE SCALE GENOMIC DNA]</scope>
    <source>
        <strain evidence="10 11">CGMCC 1.5070</strain>
    </source>
</reference>
<dbReference type="PANTHER" id="PTHR34390:SF1">
    <property type="entry name" value="SUCCINATE TRANSPORTER SUBUNIT YJJB-RELATED"/>
    <property type="match status" value="1"/>
</dbReference>
<feature type="transmembrane region" description="Helical" evidence="8">
    <location>
        <begin position="40"/>
        <end position="65"/>
    </location>
</feature>
<gene>
    <name evidence="10" type="ORF">SAMN05216180_0006</name>
</gene>
<evidence type="ECO:0000256" key="5">
    <source>
        <dbReference type="ARBA" id="ARBA00022989"/>
    </source>
</evidence>
<dbReference type="InterPro" id="IPR024528">
    <property type="entry name" value="ThrE_2"/>
</dbReference>
<keyword evidence="6 8" id="KW-0472">Membrane</keyword>
<protein>
    <submittedName>
        <fullName evidence="10">Uncharacterized membrane protein YjjB, DUF3815 family</fullName>
    </submittedName>
</protein>
<evidence type="ECO:0000256" key="4">
    <source>
        <dbReference type="ARBA" id="ARBA00022692"/>
    </source>
</evidence>
<evidence type="ECO:0000256" key="7">
    <source>
        <dbReference type="ARBA" id="ARBA00034125"/>
    </source>
</evidence>
<sequence length="152" mass="16702">MESILSCIYVFIGCFAFCFVSNLRGKMMILAPLGGSMGWLVYLLCGNLNNPIFQSFVATLIISLYSEVIARIQKVPVTACLLISILPLVPGGGLYYTMEYCIRGNIPMFIEKAGYTFGTAGALALGILIVSSAVRLWYSVRYFAAKPFRKTP</sequence>
<dbReference type="Proteomes" id="UP000199158">
    <property type="component" value="Unassembled WGS sequence"/>
</dbReference>
<keyword evidence="2" id="KW-1003">Cell membrane</keyword>
<feature type="transmembrane region" description="Helical" evidence="8">
    <location>
        <begin position="77"/>
        <end position="97"/>
    </location>
</feature>
<feature type="domain" description="Threonine/Serine exporter ThrE" evidence="9">
    <location>
        <begin position="7"/>
        <end position="132"/>
    </location>
</feature>
<keyword evidence="11" id="KW-1185">Reference proteome</keyword>
<keyword evidence="5 8" id="KW-1133">Transmembrane helix</keyword>
<dbReference type="GO" id="GO:0005886">
    <property type="term" value="C:plasma membrane"/>
    <property type="evidence" value="ECO:0007669"/>
    <property type="project" value="UniProtKB-SubCell"/>
</dbReference>
<keyword evidence="3" id="KW-0997">Cell inner membrane</keyword>
<evidence type="ECO:0000313" key="11">
    <source>
        <dbReference type="Proteomes" id="UP000199158"/>
    </source>
</evidence>
<evidence type="ECO:0000313" key="10">
    <source>
        <dbReference type="EMBL" id="SEM44752.1"/>
    </source>
</evidence>
<keyword evidence="4 8" id="KW-0812">Transmembrane</keyword>
<organism evidence="10 11">
    <name type="scientific">Hydrogenoanaerobacterium saccharovorans</name>
    <dbReference type="NCBI Taxonomy" id="474960"/>
    <lineage>
        <taxon>Bacteria</taxon>
        <taxon>Bacillati</taxon>
        <taxon>Bacillota</taxon>
        <taxon>Clostridia</taxon>
        <taxon>Eubacteriales</taxon>
        <taxon>Oscillospiraceae</taxon>
        <taxon>Hydrogenoanaerobacterium</taxon>
    </lineage>
</organism>
<comment type="subcellular location">
    <subcellularLocation>
        <location evidence="1">Cell membrane</location>
        <topology evidence="1">Multi-pass membrane protein</topology>
    </subcellularLocation>
</comment>
<evidence type="ECO:0000256" key="2">
    <source>
        <dbReference type="ARBA" id="ARBA00022475"/>
    </source>
</evidence>
<name>A0A1H7YEW5_9FIRM</name>
<feature type="transmembrane region" description="Helical" evidence="8">
    <location>
        <begin position="117"/>
        <end position="138"/>
    </location>
</feature>